<dbReference type="InterPro" id="IPR036390">
    <property type="entry name" value="WH_DNA-bd_sf"/>
</dbReference>
<dbReference type="PROSITE" id="PS50931">
    <property type="entry name" value="HTH_LYSR"/>
    <property type="match status" value="1"/>
</dbReference>
<evidence type="ECO:0000256" key="4">
    <source>
        <dbReference type="ARBA" id="ARBA00023163"/>
    </source>
</evidence>
<reference evidence="6 7" key="1">
    <citation type="submission" date="2020-04" db="EMBL/GenBank/DDBJ databases">
        <authorList>
            <person name="Klaysubun C."/>
            <person name="Duangmal K."/>
            <person name="Lipun K."/>
        </authorList>
    </citation>
    <scope>NUCLEOTIDE SEQUENCE [LARGE SCALE GENOMIC DNA]</scope>
    <source>
        <strain evidence="6 7">JCM 11839</strain>
    </source>
</reference>
<dbReference type="InterPro" id="IPR000847">
    <property type="entry name" value="LysR_HTH_N"/>
</dbReference>
<dbReference type="Gene3D" id="1.10.10.10">
    <property type="entry name" value="Winged helix-like DNA-binding domain superfamily/Winged helix DNA-binding domain"/>
    <property type="match status" value="1"/>
</dbReference>
<organism evidence="6 7">
    <name type="scientific">Pseudonocardia xinjiangensis</name>
    <dbReference type="NCBI Taxonomy" id="75289"/>
    <lineage>
        <taxon>Bacteria</taxon>
        <taxon>Bacillati</taxon>
        <taxon>Actinomycetota</taxon>
        <taxon>Actinomycetes</taxon>
        <taxon>Pseudonocardiales</taxon>
        <taxon>Pseudonocardiaceae</taxon>
        <taxon>Pseudonocardia</taxon>
    </lineage>
</organism>
<keyword evidence="2" id="KW-0805">Transcription regulation</keyword>
<dbReference type="PANTHER" id="PTHR30346:SF28">
    <property type="entry name" value="HTH-TYPE TRANSCRIPTIONAL REGULATOR CYNR"/>
    <property type="match status" value="1"/>
</dbReference>
<accession>A0ABX1RGT8</accession>
<dbReference type="Pfam" id="PF03466">
    <property type="entry name" value="LysR_substrate"/>
    <property type="match status" value="1"/>
</dbReference>
<dbReference type="CDD" id="cd08434">
    <property type="entry name" value="PBP2_GltC_like"/>
    <property type="match status" value="1"/>
</dbReference>
<comment type="similarity">
    <text evidence="1">Belongs to the LysR transcriptional regulatory family.</text>
</comment>
<feature type="domain" description="HTH lysR-type" evidence="5">
    <location>
        <begin position="16"/>
        <end position="65"/>
    </location>
</feature>
<dbReference type="PRINTS" id="PR00039">
    <property type="entry name" value="HTHLYSR"/>
</dbReference>
<dbReference type="Proteomes" id="UP001296706">
    <property type="component" value="Unassembled WGS sequence"/>
</dbReference>
<dbReference type="SUPFAM" id="SSF53850">
    <property type="entry name" value="Periplasmic binding protein-like II"/>
    <property type="match status" value="1"/>
</dbReference>
<dbReference type="Gene3D" id="3.40.190.10">
    <property type="entry name" value="Periplasmic binding protein-like II"/>
    <property type="match status" value="2"/>
</dbReference>
<dbReference type="EMBL" id="JAAXKY010000073">
    <property type="protein sequence ID" value="NMH79603.1"/>
    <property type="molecule type" value="Genomic_DNA"/>
</dbReference>
<evidence type="ECO:0000313" key="7">
    <source>
        <dbReference type="Proteomes" id="UP001296706"/>
    </source>
</evidence>
<gene>
    <name evidence="6" type="ORF">HF577_21225</name>
</gene>
<evidence type="ECO:0000256" key="1">
    <source>
        <dbReference type="ARBA" id="ARBA00009437"/>
    </source>
</evidence>
<evidence type="ECO:0000256" key="3">
    <source>
        <dbReference type="ARBA" id="ARBA00023125"/>
    </source>
</evidence>
<keyword evidence="3" id="KW-0238">DNA-binding</keyword>
<proteinExistence type="inferred from homology"/>
<comment type="caution">
    <text evidence="6">The sequence shown here is derived from an EMBL/GenBank/DDBJ whole genome shotgun (WGS) entry which is preliminary data.</text>
</comment>
<evidence type="ECO:0000256" key="2">
    <source>
        <dbReference type="ARBA" id="ARBA00023015"/>
    </source>
</evidence>
<keyword evidence="4" id="KW-0804">Transcription</keyword>
<evidence type="ECO:0000259" key="5">
    <source>
        <dbReference type="PROSITE" id="PS50931"/>
    </source>
</evidence>
<sequence>MDEIGALAIAPRLSQFVAVARAEHMTHAAEEIGVPQSTLSRSIARLEADLGVGLFVRTGRTVRLTREGRTLLRHAERALGELAAAVREIRGDADELRGRVGLAFLSTLGAAAVPRLLRDFRAFHPGIRFDLVQGPHALLLDRLRAGDADLALTSPLPDEPGLETEPLGEEELRLAVPADHPLAARTGGVALAEAARDPFVGFLPGFGMRGTVDAWCREAGFVPRVAFEGGDVETLRGLVGAGLGVALLPMAAHPATPGVVELPITEPRTTRTIGLVRVRDRPLTPPVGVLQDFLRSRPL</sequence>
<feature type="non-terminal residue" evidence="6">
    <location>
        <position position="299"/>
    </location>
</feature>
<dbReference type="PANTHER" id="PTHR30346">
    <property type="entry name" value="TRANSCRIPTIONAL DUAL REGULATOR HCAR-RELATED"/>
    <property type="match status" value="1"/>
</dbReference>
<dbReference type="InterPro" id="IPR036388">
    <property type="entry name" value="WH-like_DNA-bd_sf"/>
</dbReference>
<keyword evidence="7" id="KW-1185">Reference proteome</keyword>
<dbReference type="InterPro" id="IPR005119">
    <property type="entry name" value="LysR_subst-bd"/>
</dbReference>
<protein>
    <submittedName>
        <fullName evidence="6">LysR family transcriptional regulator</fullName>
    </submittedName>
</protein>
<evidence type="ECO:0000313" key="6">
    <source>
        <dbReference type="EMBL" id="NMH79603.1"/>
    </source>
</evidence>
<dbReference type="RefSeq" id="WP_169397669.1">
    <property type="nucleotide sequence ID" value="NZ_JAAXKY010000073.1"/>
</dbReference>
<dbReference type="SUPFAM" id="SSF46785">
    <property type="entry name" value="Winged helix' DNA-binding domain"/>
    <property type="match status" value="1"/>
</dbReference>
<name>A0ABX1RGT8_9PSEU</name>
<dbReference type="Pfam" id="PF00126">
    <property type="entry name" value="HTH_1"/>
    <property type="match status" value="1"/>
</dbReference>